<organism evidence="2 3">
    <name type="scientific">Flavihumibacter petaseus NBRC 106054</name>
    <dbReference type="NCBI Taxonomy" id="1220578"/>
    <lineage>
        <taxon>Bacteria</taxon>
        <taxon>Pseudomonadati</taxon>
        <taxon>Bacteroidota</taxon>
        <taxon>Chitinophagia</taxon>
        <taxon>Chitinophagales</taxon>
        <taxon>Chitinophagaceae</taxon>
        <taxon>Flavihumibacter</taxon>
    </lineage>
</organism>
<evidence type="ECO:0000313" key="2">
    <source>
        <dbReference type="EMBL" id="GAO42673.1"/>
    </source>
</evidence>
<feature type="chain" id="PRO_5002430264" evidence="1">
    <location>
        <begin position="22"/>
        <end position="193"/>
    </location>
</feature>
<feature type="signal peptide" evidence="1">
    <location>
        <begin position="1"/>
        <end position="21"/>
    </location>
</feature>
<evidence type="ECO:0000313" key="3">
    <source>
        <dbReference type="Proteomes" id="UP000033121"/>
    </source>
</evidence>
<dbReference type="AlphaFoldDB" id="A0A0E9MYS0"/>
<proteinExistence type="predicted"/>
<protein>
    <submittedName>
        <fullName evidence="2">Uncharacterized protein</fullName>
    </submittedName>
</protein>
<dbReference type="RefSeq" id="WP_046368314.1">
    <property type="nucleotide sequence ID" value="NZ_BBWV01000001.1"/>
</dbReference>
<keyword evidence="1" id="KW-0732">Signal</keyword>
<dbReference type="OrthoDB" id="1269233at2"/>
<dbReference type="STRING" id="1220578.FPE01S_01_16880"/>
<accession>A0A0E9MYS0</accession>
<reference evidence="2 3" key="1">
    <citation type="submission" date="2015-04" db="EMBL/GenBank/DDBJ databases">
        <title>Whole genome shotgun sequence of Flavihumibacter petaseus NBRC 106054.</title>
        <authorList>
            <person name="Miyazawa S."/>
            <person name="Hosoyama A."/>
            <person name="Hashimoto M."/>
            <person name="Noguchi M."/>
            <person name="Tsuchikane K."/>
            <person name="Ohji S."/>
            <person name="Yamazoe A."/>
            <person name="Ichikawa N."/>
            <person name="Kimura A."/>
            <person name="Fujita N."/>
        </authorList>
    </citation>
    <scope>NUCLEOTIDE SEQUENCE [LARGE SCALE GENOMIC DNA]</scope>
    <source>
        <strain evidence="2 3">NBRC 106054</strain>
    </source>
</reference>
<gene>
    <name evidence="2" type="ORF">FPE01S_01_16880</name>
</gene>
<keyword evidence="3" id="KW-1185">Reference proteome</keyword>
<evidence type="ECO:0000256" key="1">
    <source>
        <dbReference type="SAM" id="SignalP"/>
    </source>
</evidence>
<name>A0A0E9MYS0_9BACT</name>
<sequence>MSWKFLTALLFLFSFSPGVHAQQDQQYTSLEDSLVKYDLSAFTIAGRKRLSGSGTEPSPSAHGLKALVTGKCSDSEIHFSLPKKDIYLHIYFDKSSSASKLDSIFLVTHSHFWVRINREATSGIAANSTCTSTGDGKRKSYSTAVWKAWLSADNRRLYIYLRRAGLPGKETEEAEVTWVITESQYRYRVVDRL</sequence>
<comment type="caution">
    <text evidence="2">The sequence shown here is derived from an EMBL/GenBank/DDBJ whole genome shotgun (WGS) entry which is preliminary data.</text>
</comment>
<dbReference type="Proteomes" id="UP000033121">
    <property type="component" value="Unassembled WGS sequence"/>
</dbReference>
<dbReference type="EMBL" id="BBWV01000001">
    <property type="protein sequence ID" value="GAO42673.1"/>
    <property type="molecule type" value="Genomic_DNA"/>
</dbReference>